<evidence type="ECO:0000313" key="3">
    <source>
        <dbReference type="Proteomes" id="UP001152876"/>
    </source>
</evidence>
<dbReference type="AlphaFoldDB" id="A0A9X4NP53"/>
<dbReference type="EMBL" id="AOGK01000005">
    <property type="protein sequence ID" value="MDG5974993.1"/>
    <property type="molecule type" value="Genomic_DNA"/>
</dbReference>
<comment type="caution">
    <text evidence="2">The sequence shown here is derived from an EMBL/GenBank/DDBJ whole genome shotgun (WGS) entry which is preliminary data.</text>
</comment>
<gene>
    <name evidence="2" type="ORF">H010_07006</name>
</gene>
<dbReference type="OrthoDB" id="8810742at2"/>
<feature type="coiled-coil region" evidence="1">
    <location>
        <begin position="33"/>
        <end position="76"/>
    </location>
</feature>
<keyword evidence="1" id="KW-0175">Coiled coil</keyword>
<sequence length="159" mass="17263">MAISRHGRLVVLGVVTVALAAAAWLAMSQVSQLNQARAQVASTRAELVQLRGLMPVVEQRERYARLDAEIRALAEREGIDPTRWSTRRVQRAPSAVSRLEAERLLSQQLGGGALQWFAADRFDVAVVSPTAGLFTPALPDDRGFSLELSGVVYFPLGAP</sequence>
<protein>
    <submittedName>
        <fullName evidence="2">Uncharacterized protein</fullName>
    </submittedName>
</protein>
<dbReference type="RefSeq" id="WP_068166939.1">
    <property type="nucleotide sequence ID" value="NZ_AOGK01000005.1"/>
</dbReference>
<dbReference type="Proteomes" id="UP001152876">
    <property type="component" value="Unassembled WGS sequence"/>
</dbReference>
<name>A0A9X4NP53_9BURK</name>
<organism evidence="2 3">
    <name type="scientific">Hydrogenophaga taeniospiralis CCUG 15921</name>
    <dbReference type="NCBI Taxonomy" id="1281780"/>
    <lineage>
        <taxon>Bacteria</taxon>
        <taxon>Pseudomonadati</taxon>
        <taxon>Pseudomonadota</taxon>
        <taxon>Betaproteobacteria</taxon>
        <taxon>Burkholderiales</taxon>
        <taxon>Comamonadaceae</taxon>
        <taxon>Hydrogenophaga</taxon>
    </lineage>
</organism>
<evidence type="ECO:0000313" key="2">
    <source>
        <dbReference type="EMBL" id="MDG5974993.1"/>
    </source>
</evidence>
<evidence type="ECO:0000256" key="1">
    <source>
        <dbReference type="SAM" id="Coils"/>
    </source>
</evidence>
<reference evidence="2" key="1">
    <citation type="submission" date="2013-01" db="EMBL/GenBank/DDBJ databases">
        <title>Genome draft of Hydrogenophaga taeniospiralis 2K1.</title>
        <authorList>
            <person name="Gomila M."/>
            <person name="Lalucat J."/>
        </authorList>
    </citation>
    <scope>NUCLEOTIDE SEQUENCE</scope>
    <source>
        <strain evidence="2">CCUG 15921</strain>
    </source>
</reference>
<proteinExistence type="predicted"/>
<accession>A0A9X4NP53</accession>
<keyword evidence="3" id="KW-1185">Reference proteome</keyword>